<gene>
    <name evidence="2" type="ORF">OSV15_16095</name>
</gene>
<dbReference type="EMBL" id="CP113257">
    <property type="protein sequence ID" value="WAE51190.1"/>
    <property type="molecule type" value="Genomic_DNA"/>
</dbReference>
<evidence type="ECO:0000313" key="3">
    <source>
        <dbReference type="Proteomes" id="UP001164632"/>
    </source>
</evidence>
<organism evidence="2 3">
    <name type="scientific">Stutzerimonas frequens</name>
    <dbReference type="NCBI Taxonomy" id="2968969"/>
    <lineage>
        <taxon>Bacteria</taxon>
        <taxon>Pseudomonadati</taxon>
        <taxon>Pseudomonadota</taxon>
        <taxon>Gammaproteobacteria</taxon>
        <taxon>Pseudomonadales</taxon>
        <taxon>Pseudomonadaceae</taxon>
        <taxon>Stutzerimonas</taxon>
    </lineage>
</organism>
<evidence type="ECO:0000313" key="2">
    <source>
        <dbReference type="EMBL" id="WAE51190.1"/>
    </source>
</evidence>
<reference evidence="2" key="1">
    <citation type="submission" date="2022-11" db="EMBL/GenBank/DDBJ databases">
        <title>Genomic of Pseudomonas TF18.</title>
        <authorList>
            <person name="Liu T."/>
        </authorList>
    </citation>
    <scope>NUCLEOTIDE SEQUENCE</scope>
    <source>
        <strain evidence="2">TF18</strain>
    </source>
</reference>
<feature type="domain" description="DUF6378" evidence="1">
    <location>
        <begin position="15"/>
        <end position="85"/>
    </location>
</feature>
<protein>
    <submittedName>
        <fullName evidence="2">DUF6378 domain-containing protein</fullName>
    </submittedName>
</protein>
<accession>A0AA47E0D5</accession>
<dbReference type="Proteomes" id="UP001164632">
    <property type="component" value="Chromosome"/>
</dbReference>
<dbReference type="Pfam" id="PF19905">
    <property type="entry name" value="DUF6378"/>
    <property type="match status" value="1"/>
</dbReference>
<evidence type="ECO:0000259" key="1">
    <source>
        <dbReference type="Pfam" id="PF19905"/>
    </source>
</evidence>
<proteinExistence type="predicted"/>
<name>A0AA47E0D5_9GAMM</name>
<dbReference type="AlphaFoldDB" id="A0AA47E0D5"/>
<dbReference type="RefSeq" id="WP_267930809.1">
    <property type="nucleotide sequence ID" value="NZ_CP113257.1"/>
</dbReference>
<sequence length="196" mass="21371">MKAHQILEAGLGHMKDRSATYDKPAGERSMGATVDAFRAITGHDLAEEQGWLFMGLLKMVRSQQGGFRADNYEDLAAYAGLQGEAAWAERTNQEFGQQNTIDCRTDAEKGFNDPRTVVGVDVSFPTEKHMNFAPDEKCDCHCCIAEQGLGVGGLPLNMLKMILCPVCGNKRCPKANDHRNDCTGSNEPGQPGSAYQ</sequence>
<dbReference type="InterPro" id="IPR045958">
    <property type="entry name" value="DUF6378"/>
</dbReference>